<accession>A0A1X7UQC6</accession>
<evidence type="ECO:0000313" key="1">
    <source>
        <dbReference type="EnsemblMetazoa" id="Aqu2.1.30190_001"/>
    </source>
</evidence>
<dbReference type="InParanoid" id="A0A1X7UQC6"/>
<protein>
    <submittedName>
        <fullName evidence="1">Uncharacterized protein</fullName>
    </submittedName>
</protein>
<sequence length="50" mass="5968">ILFLKILILTSMDGFIILLCERIYTQNVFARQDRFIIRRLLLGPKMSRID</sequence>
<proteinExistence type="predicted"/>
<organism evidence="1">
    <name type="scientific">Amphimedon queenslandica</name>
    <name type="common">Sponge</name>
    <dbReference type="NCBI Taxonomy" id="400682"/>
    <lineage>
        <taxon>Eukaryota</taxon>
        <taxon>Metazoa</taxon>
        <taxon>Porifera</taxon>
        <taxon>Demospongiae</taxon>
        <taxon>Heteroscleromorpha</taxon>
        <taxon>Haplosclerida</taxon>
        <taxon>Niphatidae</taxon>
        <taxon>Amphimedon</taxon>
    </lineage>
</organism>
<dbReference type="AlphaFoldDB" id="A0A1X7UQC6"/>
<name>A0A1X7UQC6_AMPQE</name>
<dbReference type="EnsemblMetazoa" id="Aqu2.1.30190_001">
    <property type="protein sequence ID" value="Aqu2.1.30190_001"/>
    <property type="gene ID" value="Aqu2.1.30190"/>
</dbReference>
<reference evidence="1" key="1">
    <citation type="submission" date="2017-05" db="UniProtKB">
        <authorList>
            <consortium name="EnsemblMetazoa"/>
        </authorList>
    </citation>
    <scope>IDENTIFICATION</scope>
</reference>